<dbReference type="GO" id="GO:0003852">
    <property type="term" value="F:2-isopropylmalate synthase activity"/>
    <property type="evidence" value="ECO:0007669"/>
    <property type="project" value="InterPro"/>
</dbReference>
<dbReference type="Pfam" id="PF08502">
    <property type="entry name" value="LeuA_dimer"/>
    <property type="match status" value="1"/>
</dbReference>
<evidence type="ECO:0000256" key="6">
    <source>
        <dbReference type="ARBA" id="ARBA00023304"/>
    </source>
</evidence>
<evidence type="ECO:0000256" key="7">
    <source>
        <dbReference type="ARBA" id="ARBA00048263"/>
    </source>
</evidence>
<dbReference type="EMBL" id="CP036267">
    <property type="protein sequence ID" value="QDT31126.1"/>
    <property type="molecule type" value="Genomic_DNA"/>
</dbReference>
<organism evidence="11 12">
    <name type="scientific">Thalassoglobus polymorphus</name>
    <dbReference type="NCBI Taxonomy" id="2527994"/>
    <lineage>
        <taxon>Bacteria</taxon>
        <taxon>Pseudomonadati</taxon>
        <taxon>Planctomycetota</taxon>
        <taxon>Planctomycetia</taxon>
        <taxon>Planctomycetales</taxon>
        <taxon>Planctomycetaceae</taxon>
        <taxon>Thalassoglobus</taxon>
    </lineage>
</organism>
<evidence type="ECO:0000313" key="11">
    <source>
        <dbReference type="EMBL" id="QDT31126.1"/>
    </source>
</evidence>
<evidence type="ECO:0000259" key="10">
    <source>
        <dbReference type="PROSITE" id="PS50991"/>
    </source>
</evidence>
<dbReference type="SUPFAM" id="SSF110921">
    <property type="entry name" value="2-isopropylmalate synthase LeuA, allosteric (dimerisation) domain"/>
    <property type="match status" value="1"/>
</dbReference>
<dbReference type="PROSITE" id="PS50991">
    <property type="entry name" value="PYR_CT"/>
    <property type="match status" value="1"/>
</dbReference>
<keyword evidence="11" id="KW-0012">Acyltransferase</keyword>
<dbReference type="InterPro" id="IPR005675">
    <property type="entry name" value="Citramal_synthase"/>
</dbReference>
<sequence>MTAISTILLAKLNIGIPMYVQLYDTTLRDGSQGEGVNFSLQDKLLITKKLDEMGFDYIEGGYPLSNEKDFEYFQQVQSLSLKHAKVCAFGMTRRRGVEAKDDTGMQALTSSKAPVCTVVGKTSDLHVTEVLRVDLEENIAMIRDSLSYLKSEGREVLYDAEHFFDGFIANPEYALSTVRAAQEAGADMVVCCDTNGGTLPEQIAEILAQVQKELSIPLGIHCHNDCDVAVANSLAGVDAGAKQVQGTINGIGERCGNADLVSVAANLSLKKEGYEVLTAGAGLTHLTELSRYVYEMANMNFRVNQAFVGRSAFAHKGGMHVHAVNRIAHSYEHINPETVGNERRILVSELSGRSNIVALTTKFKLDSDKELMGTILEQVQELESQGYQFEAAEASFDLLVKKLAKTYEPKFQRIHYRVNVETARQENPLTEATVKVKIAGGGEVRHEVGEGDGPVNALDTALRKALIPYYPGLEEMTLVDYKVRVINSAEGTAASVRVVIESKDDQDVWSTIGVSENIIEASWLALVDAIEYKLFKDDGELQG</sequence>
<feature type="domain" description="Pyruvate carboxyltransferase" evidence="10">
    <location>
        <begin position="20"/>
        <end position="287"/>
    </location>
</feature>
<dbReference type="InterPro" id="IPR013785">
    <property type="entry name" value="Aldolase_TIM"/>
</dbReference>
<dbReference type="EC" id="2.3.3.21" evidence="8"/>
<dbReference type="Gene3D" id="3.30.160.270">
    <property type="match status" value="1"/>
</dbReference>
<evidence type="ECO:0000256" key="3">
    <source>
        <dbReference type="ARBA" id="ARBA00022605"/>
    </source>
</evidence>
<dbReference type="Gene3D" id="1.10.238.260">
    <property type="match status" value="1"/>
</dbReference>
<keyword evidence="4" id="KW-0412">Isoleucine biosynthesis</keyword>
<protein>
    <recommendedName>
        <fullName evidence="8">Citramalate synthase</fullName>
        <ecNumber evidence="8">2.3.3.21</ecNumber>
    </recommendedName>
</protein>
<proteinExistence type="inferred from homology"/>
<keyword evidence="3" id="KW-0028">Amino-acid biosynthesis</keyword>
<reference evidence="11 12" key="1">
    <citation type="submission" date="2019-02" db="EMBL/GenBank/DDBJ databases">
        <title>Deep-cultivation of Planctomycetes and their phenomic and genomic characterization uncovers novel biology.</title>
        <authorList>
            <person name="Wiegand S."/>
            <person name="Jogler M."/>
            <person name="Boedeker C."/>
            <person name="Pinto D."/>
            <person name="Vollmers J."/>
            <person name="Rivas-Marin E."/>
            <person name="Kohn T."/>
            <person name="Peeters S.H."/>
            <person name="Heuer A."/>
            <person name="Rast P."/>
            <person name="Oberbeckmann S."/>
            <person name="Bunk B."/>
            <person name="Jeske O."/>
            <person name="Meyerdierks A."/>
            <person name="Storesund J.E."/>
            <person name="Kallscheuer N."/>
            <person name="Luecker S."/>
            <person name="Lage O.M."/>
            <person name="Pohl T."/>
            <person name="Merkel B.J."/>
            <person name="Hornburger P."/>
            <person name="Mueller R.-W."/>
            <person name="Bruemmer F."/>
            <person name="Labrenz M."/>
            <person name="Spormann A.M."/>
            <person name="Op den Camp H."/>
            <person name="Overmann J."/>
            <person name="Amann R."/>
            <person name="Jetten M.S.M."/>
            <person name="Mascher T."/>
            <person name="Medema M.H."/>
            <person name="Devos D.P."/>
            <person name="Kaster A.-K."/>
            <person name="Ovreas L."/>
            <person name="Rohde M."/>
            <person name="Galperin M.Y."/>
            <person name="Jogler C."/>
        </authorList>
    </citation>
    <scope>NUCLEOTIDE SEQUENCE [LARGE SCALE GENOMIC DNA]</scope>
    <source>
        <strain evidence="11 12">Mal48</strain>
    </source>
</reference>
<comment type="similarity">
    <text evidence="2 9">Belongs to the alpha-IPM synthase/homocitrate synthase family.</text>
</comment>
<dbReference type="PANTHER" id="PTHR43538:SF1">
    <property type="entry name" value="(R)-CITRAMALATE SYNTHASE"/>
    <property type="match status" value="1"/>
</dbReference>
<dbReference type="PROSITE" id="PS00815">
    <property type="entry name" value="AIPM_HOMOCIT_SYNTH_1"/>
    <property type="match status" value="1"/>
</dbReference>
<dbReference type="InterPro" id="IPR054691">
    <property type="entry name" value="LeuA/HCS_post-cat"/>
</dbReference>
<dbReference type="NCBIfam" id="TIGR00977">
    <property type="entry name" value="citramal_synth"/>
    <property type="match status" value="1"/>
</dbReference>
<dbReference type="UniPathway" id="UPA00047">
    <property type="reaction ID" value="UER00066"/>
</dbReference>
<dbReference type="GO" id="GO:0009098">
    <property type="term" value="P:L-leucine biosynthetic process"/>
    <property type="evidence" value="ECO:0007669"/>
    <property type="project" value="InterPro"/>
</dbReference>
<dbReference type="KEGG" id="tpol:Mal48_03570"/>
<accession>A0A517QHM2</accession>
<dbReference type="GO" id="GO:0009097">
    <property type="term" value="P:isoleucine biosynthetic process"/>
    <property type="evidence" value="ECO:0007669"/>
    <property type="project" value="UniProtKB-UniRule"/>
</dbReference>
<comment type="catalytic activity">
    <reaction evidence="7">
        <text>pyruvate + acetyl-CoA + H2O = (3R)-citramalate + CoA + H(+)</text>
        <dbReference type="Rhea" id="RHEA:19045"/>
        <dbReference type="ChEBI" id="CHEBI:15361"/>
        <dbReference type="ChEBI" id="CHEBI:15377"/>
        <dbReference type="ChEBI" id="CHEBI:15378"/>
        <dbReference type="ChEBI" id="CHEBI:30934"/>
        <dbReference type="ChEBI" id="CHEBI:57287"/>
        <dbReference type="ChEBI" id="CHEBI:57288"/>
        <dbReference type="EC" id="2.3.3.21"/>
    </reaction>
</comment>
<evidence type="ECO:0000256" key="9">
    <source>
        <dbReference type="RuleBase" id="RU003523"/>
    </source>
</evidence>
<evidence type="ECO:0000256" key="4">
    <source>
        <dbReference type="ARBA" id="ARBA00022624"/>
    </source>
</evidence>
<evidence type="ECO:0000256" key="2">
    <source>
        <dbReference type="ARBA" id="ARBA00006154"/>
    </source>
</evidence>
<dbReference type="Gene3D" id="3.20.20.70">
    <property type="entry name" value="Aldolase class I"/>
    <property type="match status" value="1"/>
</dbReference>
<dbReference type="Pfam" id="PF22617">
    <property type="entry name" value="HCS_D2"/>
    <property type="match status" value="1"/>
</dbReference>
<evidence type="ECO:0000313" key="12">
    <source>
        <dbReference type="Proteomes" id="UP000315724"/>
    </source>
</evidence>
<dbReference type="SUPFAM" id="SSF51569">
    <property type="entry name" value="Aldolase"/>
    <property type="match status" value="1"/>
</dbReference>
<dbReference type="InterPro" id="IPR000891">
    <property type="entry name" value="PYR_CT"/>
</dbReference>
<keyword evidence="12" id="KW-1185">Reference proteome</keyword>
<evidence type="ECO:0000256" key="1">
    <source>
        <dbReference type="ARBA" id="ARBA00004743"/>
    </source>
</evidence>
<dbReference type="InterPro" id="IPR002034">
    <property type="entry name" value="AIPM/Hcit_synth_CS"/>
</dbReference>
<dbReference type="Pfam" id="PF00682">
    <property type="entry name" value="HMGL-like"/>
    <property type="match status" value="1"/>
</dbReference>
<dbReference type="GO" id="GO:0043714">
    <property type="term" value="F:(R)-citramalate synthase activity"/>
    <property type="evidence" value="ECO:0007669"/>
    <property type="project" value="UniProtKB-UniRule"/>
</dbReference>
<dbReference type="SMART" id="SM00917">
    <property type="entry name" value="LeuA_dimer"/>
    <property type="match status" value="1"/>
</dbReference>
<evidence type="ECO:0000256" key="8">
    <source>
        <dbReference type="NCBIfam" id="TIGR00977"/>
    </source>
</evidence>
<dbReference type="AlphaFoldDB" id="A0A517QHM2"/>
<dbReference type="PANTHER" id="PTHR43538">
    <property type="entry name" value="ALPHA-IPM SYNTHASE/HOMOCITRATE SYNTHASE"/>
    <property type="match status" value="1"/>
</dbReference>
<comment type="pathway">
    <text evidence="1">Amino-acid biosynthesis; L-isoleucine biosynthesis; 2-oxobutanoate from pyruvate: step 1/3.</text>
</comment>
<name>A0A517QHM2_9PLAN</name>
<dbReference type="Proteomes" id="UP000315724">
    <property type="component" value="Chromosome"/>
</dbReference>
<dbReference type="CDD" id="cd07941">
    <property type="entry name" value="DRE_TIM_LeuA3"/>
    <property type="match status" value="1"/>
</dbReference>
<keyword evidence="5 9" id="KW-0808">Transferase</keyword>
<gene>
    <name evidence="11" type="primary">leuA_1</name>
    <name evidence="11" type="ORF">Mal48_03570</name>
</gene>
<dbReference type="InterPro" id="IPR036230">
    <property type="entry name" value="LeuA_allosteric_dom_sf"/>
</dbReference>
<evidence type="ECO:0000256" key="5">
    <source>
        <dbReference type="ARBA" id="ARBA00022679"/>
    </source>
</evidence>
<dbReference type="InterPro" id="IPR013709">
    <property type="entry name" value="2-isopropylmalate_synth_dimer"/>
</dbReference>
<keyword evidence="6" id="KW-0100">Branched-chain amino acid biosynthesis</keyword>